<evidence type="ECO:0000256" key="4">
    <source>
        <dbReference type="ARBA" id="ARBA00023163"/>
    </source>
</evidence>
<dbReference type="InterPro" id="IPR036390">
    <property type="entry name" value="WH_DNA-bd_sf"/>
</dbReference>
<keyword evidence="3" id="KW-0238">DNA-binding</keyword>
<evidence type="ECO:0000256" key="1">
    <source>
        <dbReference type="ARBA" id="ARBA00009437"/>
    </source>
</evidence>
<name>A0A2D2LY58_FAUOS</name>
<evidence type="ECO:0000259" key="5">
    <source>
        <dbReference type="PROSITE" id="PS50931"/>
    </source>
</evidence>
<dbReference type="SUPFAM" id="SSF53850">
    <property type="entry name" value="Periplasmic binding protein-like II"/>
    <property type="match status" value="1"/>
</dbReference>
<dbReference type="Pfam" id="PF03466">
    <property type="entry name" value="LysR_substrate"/>
    <property type="match status" value="1"/>
</dbReference>
<comment type="similarity">
    <text evidence="1">Belongs to the LysR transcriptional regulatory family.</text>
</comment>
<protein>
    <submittedName>
        <fullName evidence="6">LysR family transcriptional regulator</fullName>
    </submittedName>
</protein>
<dbReference type="EMBL" id="CP024446">
    <property type="protein sequence ID" value="ATR79959.1"/>
    <property type="molecule type" value="Genomic_DNA"/>
</dbReference>
<dbReference type="InterPro" id="IPR005119">
    <property type="entry name" value="LysR_subst-bd"/>
</dbReference>
<dbReference type="AlphaFoldDB" id="A0A2D2LY58"/>
<gene>
    <name evidence="6" type="ORF">NP7_11405</name>
</gene>
<geneLocation type="plasmid" evidence="7">
    <name>pnp7-3</name>
</geneLocation>
<dbReference type="GO" id="GO:0000976">
    <property type="term" value="F:transcription cis-regulatory region binding"/>
    <property type="evidence" value="ECO:0007669"/>
    <property type="project" value="TreeGrafter"/>
</dbReference>
<evidence type="ECO:0000313" key="6">
    <source>
        <dbReference type="EMBL" id="ATR79959.1"/>
    </source>
</evidence>
<keyword evidence="2" id="KW-0805">Transcription regulation</keyword>
<dbReference type="InterPro" id="IPR000847">
    <property type="entry name" value="LysR_HTH_N"/>
</dbReference>
<dbReference type="Gene3D" id="3.40.190.290">
    <property type="match status" value="1"/>
</dbReference>
<dbReference type="InterPro" id="IPR036388">
    <property type="entry name" value="WH-like_DNA-bd_sf"/>
</dbReference>
<organism evidence="6 7">
    <name type="scientific">Faucicola osloensis</name>
    <name type="common">Moraxella osloensis</name>
    <dbReference type="NCBI Taxonomy" id="34062"/>
    <lineage>
        <taxon>Bacteria</taxon>
        <taxon>Pseudomonadati</taxon>
        <taxon>Pseudomonadota</taxon>
        <taxon>Gammaproteobacteria</taxon>
        <taxon>Moraxellales</taxon>
        <taxon>Moraxellaceae</taxon>
        <taxon>Faucicola</taxon>
    </lineage>
</organism>
<dbReference type="PANTHER" id="PTHR30126">
    <property type="entry name" value="HTH-TYPE TRANSCRIPTIONAL REGULATOR"/>
    <property type="match status" value="1"/>
</dbReference>
<dbReference type="Gene3D" id="1.10.10.10">
    <property type="entry name" value="Winged helix-like DNA-binding domain superfamily/Winged helix DNA-binding domain"/>
    <property type="match status" value="1"/>
</dbReference>
<dbReference type="Proteomes" id="UP000229340">
    <property type="component" value="Plasmid pNP7-3"/>
</dbReference>
<sequence>MELSQLRMFRAVAQTGSIVKASERLHCVPSNITTRLKQLEDELGTQLFIRHGRGLVISPDGITFLSYVDQILGLCDEACHALGPTASPTGTLKIGAIESFATARLPKLLADYHDRYPSVDIEFSTGTWQMLIKAVSDLQLDGAIIAVKPDQPDINFLEIYQEALVVVAHASLGRVSCAHDLRHQQIFMWPVGCPYRAALTHWLSLHQVEVQITSIASYATILACVSAGAGITLLPKAVYEQFSGIGNLQCYCFNDLLPIHSYFIWNHRIRHHPARQAWIDLLKASTNHGR</sequence>
<evidence type="ECO:0000256" key="2">
    <source>
        <dbReference type="ARBA" id="ARBA00023015"/>
    </source>
</evidence>
<proteinExistence type="inferred from homology"/>
<accession>A0A2D2LY58</accession>
<evidence type="ECO:0000256" key="3">
    <source>
        <dbReference type="ARBA" id="ARBA00023125"/>
    </source>
</evidence>
<dbReference type="SUPFAM" id="SSF46785">
    <property type="entry name" value="Winged helix' DNA-binding domain"/>
    <property type="match status" value="1"/>
</dbReference>
<dbReference type="PANTHER" id="PTHR30126:SF40">
    <property type="entry name" value="HTH-TYPE TRANSCRIPTIONAL REGULATOR GLTR"/>
    <property type="match status" value="1"/>
</dbReference>
<dbReference type="GO" id="GO:0003700">
    <property type="term" value="F:DNA-binding transcription factor activity"/>
    <property type="evidence" value="ECO:0007669"/>
    <property type="project" value="InterPro"/>
</dbReference>
<keyword evidence="6" id="KW-0614">Plasmid</keyword>
<feature type="domain" description="HTH lysR-type" evidence="5">
    <location>
        <begin position="1"/>
        <end position="58"/>
    </location>
</feature>
<dbReference type="Pfam" id="PF00126">
    <property type="entry name" value="HTH_1"/>
    <property type="match status" value="1"/>
</dbReference>
<evidence type="ECO:0000313" key="7">
    <source>
        <dbReference type="Proteomes" id="UP000229340"/>
    </source>
</evidence>
<dbReference type="RefSeq" id="WP_100271273.1">
    <property type="nucleotide sequence ID" value="NZ_CP024446.1"/>
</dbReference>
<keyword evidence="4" id="KW-0804">Transcription</keyword>
<dbReference type="PROSITE" id="PS50931">
    <property type="entry name" value="HTH_LYSR"/>
    <property type="match status" value="1"/>
</dbReference>
<reference evidence="7" key="1">
    <citation type="submission" date="2017-10" db="EMBL/GenBank/DDBJ databases">
        <title>Complete genome sequence of Moraxella osloensis NP7 isolated from human skin.</title>
        <authorList>
            <person name="Lee K."/>
            <person name="Lim J.Y."/>
            <person name="Hwang I."/>
        </authorList>
    </citation>
    <scope>NUCLEOTIDE SEQUENCE [LARGE SCALE GENOMIC DNA]</scope>
    <source>
        <strain evidence="7">NP7</strain>
        <plasmid evidence="7">pnp7-3</plasmid>
    </source>
</reference>